<keyword evidence="3" id="KW-0675">Receptor</keyword>
<dbReference type="AlphaFoldDB" id="A0ABC9YRK0"/>
<accession>A0ABC9YRK0</accession>
<name>A0ABC9YRK0_9NOCA</name>
<dbReference type="SUPFAM" id="SSF55785">
    <property type="entry name" value="PYP-like sensor domain (PAS domain)"/>
    <property type="match status" value="1"/>
</dbReference>
<evidence type="ECO:0000259" key="2">
    <source>
        <dbReference type="Pfam" id="PF08447"/>
    </source>
</evidence>
<dbReference type="InterPro" id="IPR035965">
    <property type="entry name" value="PAS-like_dom_sf"/>
</dbReference>
<feature type="coiled-coil region" evidence="1">
    <location>
        <begin position="294"/>
        <end position="321"/>
    </location>
</feature>
<organism evidence="4 5">
    <name type="scientific">Nocardia seriolae</name>
    <dbReference type="NCBI Taxonomy" id="37332"/>
    <lineage>
        <taxon>Bacteria</taxon>
        <taxon>Bacillati</taxon>
        <taxon>Actinomycetota</taxon>
        <taxon>Actinomycetes</taxon>
        <taxon>Mycobacteriales</taxon>
        <taxon>Nocardiaceae</taxon>
        <taxon>Nocardia</taxon>
    </lineage>
</organism>
<gene>
    <name evidence="3" type="ORF">NS506_06214</name>
    <name evidence="4" type="ORF">NSK11_contig00022-0060</name>
</gene>
<reference evidence="3 6" key="3">
    <citation type="submission" date="2016-10" db="EMBL/GenBank/DDBJ databases">
        <title>Genome sequence of Nocardia seriolae strain EM150506, isolated from Anguila japonica.</title>
        <authorList>
            <person name="Han H.-J."/>
        </authorList>
    </citation>
    <scope>NUCLEOTIDE SEQUENCE [LARGE SCALE GENOMIC DNA]</scope>
    <source>
        <strain evidence="3 6">EM150506</strain>
    </source>
</reference>
<sequence>MHITAPIALSRVGLPYGCHVLKQAECAQGRQAALDPAELFFSITDSRGLIEVGNAVFSRVSGYAPTELAGKPHNIVRHPDMPAGLFRLMWDRLGAGRPTGTFVRNLAADGTAYWVFATMSPVAEGYLSIRLAPRSACLELAEQAYQQARAAEERARQLGIGRRDIATIGQSEIEKSLHHSGFGSFDEFVFDALAAELAARDDLVRTAYLRPDATGAIGELLAGAVAVDATLGDAVARLADLRELCDELGTAAAQVADITRRIDRSVVAAREASEPVAAAHPVLANVARGMGELMSEAVEVLHELRRELDAVRADVRDLRFRICLASLHNSMVAAFAAEVADGTAPPRSLRAVPVLCEATAAGLAELARRESRVNAEFAAIAAVTVHAREALDRFRRFLGQWRILVLRYRAAAMIGDRLDPIDAEPALGWEWMNLLHSLGRTFAAGAVTLDTDRLRTQLAAVERASAAVEFEDDPAAAGNGDSGPSSRE</sequence>
<dbReference type="Pfam" id="PF08447">
    <property type="entry name" value="PAS_3"/>
    <property type="match status" value="1"/>
</dbReference>
<dbReference type="Gene3D" id="3.30.450.20">
    <property type="entry name" value="PAS domain"/>
    <property type="match status" value="1"/>
</dbReference>
<dbReference type="Proteomes" id="UP000037179">
    <property type="component" value="Unassembled WGS sequence"/>
</dbReference>
<evidence type="ECO:0000313" key="4">
    <source>
        <dbReference type="EMBL" id="GAP27716.1"/>
    </source>
</evidence>
<dbReference type="InterPro" id="IPR000014">
    <property type="entry name" value="PAS"/>
</dbReference>
<feature type="domain" description="PAS fold-3" evidence="2">
    <location>
        <begin position="54"/>
        <end position="122"/>
    </location>
</feature>
<evidence type="ECO:0000313" key="3">
    <source>
        <dbReference type="EMBL" id="APB00250.1"/>
    </source>
</evidence>
<proteinExistence type="predicted"/>
<dbReference type="Proteomes" id="UP000180166">
    <property type="component" value="Chromosome"/>
</dbReference>
<evidence type="ECO:0000313" key="5">
    <source>
        <dbReference type="Proteomes" id="UP000037179"/>
    </source>
</evidence>
<dbReference type="CDD" id="cd00130">
    <property type="entry name" value="PAS"/>
    <property type="match status" value="1"/>
</dbReference>
<dbReference type="InterPro" id="IPR013655">
    <property type="entry name" value="PAS_fold_3"/>
</dbReference>
<evidence type="ECO:0000256" key="1">
    <source>
        <dbReference type="SAM" id="Coils"/>
    </source>
</evidence>
<reference evidence="5" key="1">
    <citation type="submission" date="2015-07" db="EMBL/GenBank/DDBJ databases">
        <title>Nocardia seriolae U-1 whole genome shotgun sequence.</title>
        <authorList>
            <person name="Imajoh M."/>
            <person name="Fukumoto Y."/>
            <person name="Sukeda M."/>
            <person name="Yamane J."/>
            <person name="Yamasaki K."/>
            <person name="Shimizu M."/>
            <person name="Ohnishi K."/>
            <person name="Oshima S."/>
        </authorList>
    </citation>
    <scope>NUCLEOTIDE SEQUENCE [LARGE SCALE GENOMIC DNA]</scope>
    <source>
        <strain evidence="5">U-1</strain>
    </source>
</reference>
<reference evidence="4 5" key="2">
    <citation type="journal article" date="2016" name="Genome Announc.">
        <title>Draft Genome Sequence of Erythromycin- and Oxytetracycline-Sensitive Nocardia seriolae Strain U-1 (NBRC 110359).</title>
        <authorList>
            <person name="Imajoh M."/>
            <person name="Sukeda M."/>
            <person name="Shimizu M."/>
            <person name="Yamane J."/>
            <person name="Ohnishi K."/>
            <person name="Oshima S."/>
        </authorList>
    </citation>
    <scope>NUCLEOTIDE SEQUENCE [LARGE SCALE GENOMIC DNA]</scope>
    <source>
        <strain evidence="4 5">U-1</strain>
    </source>
</reference>
<dbReference type="EMBL" id="BBYQ01000022">
    <property type="protein sequence ID" value="GAP27716.1"/>
    <property type="molecule type" value="Genomic_DNA"/>
</dbReference>
<dbReference type="NCBIfam" id="TIGR00229">
    <property type="entry name" value="sensory_box"/>
    <property type="match status" value="1"/>
</dbReference>
<dbReference type="KEGG" id="nsr:NS506_06214"/>
<dbReference type="EMBL" id="CP017839">
    <property type="protein sequence ID" value="APB00250.1"/>
    <property type="molecule type" value="Genomic_DNA"/>
</dbReference>
<evidence type="ECO:0000313" key="6">
    <source>
        <dbReference type="Proteomes" id="UP000180166"/>
    </source>
</evidence>
<protein>
    <submittedName>
        <fullName evidence="3">Aerotaxis receptor</fullName>
    </submittedName>
</protein>
<keyword evidence="1" id="KW-0175">Coiled coil</keyword>
<keyword evidence="5" id="KW-1185">Reference proteome</keyword>